<sequence>CIINQIKIIQTQFNRLNLDNWKLINNRLNFLQYLCISTETLDVVIRCYKKNFKEHIGTCADLLCVISVKLNEQQLEDVITLFMDGLVHEDKYDHERCALSIAKIALKLNERQLNKVFKCLMNAFESRKIKICNKCAHALATISSQLGEKQLDNALQRLIHGFPSYFYNNEEQLGDVFQCLINGLSDENESKDNCRKCAQLLGKFSMKWNEKQLND</sequence>
<feature type="non-terminal residue" evidence="1">
    <location>
        <position position="215"/>
    </location>
</feature>
<dbReference type="AlphaFoldDB" id="X6LDD6"/>
<evidence type="ECO:0000313" key="2">
    <source>
        <dbReference type="Proteomes" id="UP000023152"/>
    </source>
</evidence>
<dbReference type="Proteomes" id="UP000023152">
    <property type="component" value="Unassembled WGS sequence"/>
</dbReference>
<dbReference type="InterPro" id="IPR011989">
    <property type="entry name" value="ARM-like"/>
</dbReference>
<gene>
    <name evidence="1" type="ORF">RFI_37902</name>
</gene>
<accession>X6LDD6</accession>
<feature type="non-terminal residue" evidence="1">
    <location>
        <position position="1"/>
    </location>
</feature>
<reference evidence="1 2" key="1">
    <citation type="journal article" date="2013" name="Curr. Biol.">
        <title>The Genome of the Foraminiferan Reticulomyxa filosa.</title>
        <authorList>
            <person name="Glockner G."/>
            <person name="Hulsmann N."/>
            <person name="Schleicher M."/>
            <person name="Noegel A.A."/>
            <person name="Eichinger L."/>
            <person name="Gallinger C."/>
            <person name="Pawlowski J."/>
            <person name="Sierra R."/>
            <person name="Euteneuer U."/>
            <person name="Pillet L."/>
            <person name="Moustafa A."/>
            <person name="Platzer M."/>
            <person name="Groth M."/>
            <person name="Szafranski K."/>
            <person name="Schliwa M."/>
        </authorList>
    </citation>
    <scope>NUCLEOTIDE SEQUENCE [LARGE SCALE GENOMIC DNA]</scope>
</reference>
<dbReference type="SUPFAM" id="SSF48371">
    <property type="entry name" value="ARM repeat"/>
    <property type="match status" value="1"/>
</dbReference>
<dbReference type="InterPro" id="IPR016024">
    <property type="entry name" value="ARM-type_fold"/>
</dbReference>
<dbReference type="EMBL" id="ASPP01043570">
    <property type="protein sequence ID" value="ETN99568.1"/>
    <property type="molecule type" value="Genomic_DNA"/>
</dbReference>
<dbReference type="Gene3D" id="1.25.10.10">
    <property type="entry name" value="Leucine-rich Repeat Variant"/>
    <property type="match status" value="1"/>
</dbReference>
<name>X6LDD6_RETFI</name>
<evidence type="ECO:0000313" key="1">
    <source>
        <dbReference type="EMBL" id="ETN99568.1"/>
    </source>
</evidence>
<keyword evidence="2" id="KW-1185">Reference proteome</keyword>
<organism evidence="1 2">
    <name type="scientific">Reticulomyxa filosa</name>
    <dbReference type="NCBI Taxonomy" id="46433"/>
    <lineage>
        <taxon>Eukaryota</taxon>
        <taxon>Sar</taxon>
        <taxon>Rhizaria</taxon>
        <taxon>Retaria</taxon>
        <taxon>Foraminifera</taxon>
        <taxon>Monothalamids</taxon>
        <taxon>Reticulomyxidae</taxon>
        <taxon>Reticulomyxa</taxon>
    </lineage>
</organism>
<protein>
    <submittedName>
        <fullName evidence="1">Uncharacterized protein</fullName>
    </submittedName>
</protein>
<comment type="caution">
    <text evidence="1">The sequence shown here is derived from an EMBL/GenBank/DDBJ whole genome shotgun (WGS) entry which is preliminary data.</text>
</comment>
<proteinExistence type="predicted"/>